<organism evidence="4">
    <name type="scientific">Anisakis simplex</name>
    <name type="common">Herring worm</name>
    <dbReference type="NCBI Taxonomy" id="6269"/>
    <lineage>
        <taxon>Eukaryota</taxon>
        <taxon>Metazoa</taxon>
        <taxon>Ecdysozoa</taxon>
        <taxon>Nematoda</taxon>
        <taxon>Chromadorea</taxon>
        <taxon>Rhabditida</taxon>
        <taxon>Spirurina</taxon>
        <taxon>Ascaridomorpha</taxon>
        <taxon>Ascaridoidea</taxon>
        <taxon>Anisakidae</taxon>
        <taxon>Anisakis</taxon>
        <taxon>Anisakis simplex complex</taxon>
    </lineage>
</organism>
<dbReference type="AlphaFoldDB" id="A0A0M3J9C7"/>
<feature type="compositionally biased region" description="Polar residues" evidence="1">
    <location>
        <begin position="36"/>
        <end position="47"/>
    </location>
</feature>
<dbReference type="Proteomes" id="UP000267096">
    <property type="component" value="Unassembled WGS sequence"/>
</dbReference>
<reference evidence="4" key="1">
    <citation type="submission" date="2017-02" db="UniProtKB">
        <authorList>
            <consortium name="WormBaseParasite"/>
        </authorList>
    </citation>
    <scope>IDENTIFICATION</scope>
</reference>
<accession>A0A0M3J9C7</accession>
<feature type="region of interest" description="Disordered" evidence="1">
    <location>
        <begin position="1"/>
        <end position="47"/>
    </location>
</feature>
<evidence type="ECO:0000313" key="2">
    <source>
        <dbReference type="EMBL" id="VDK22857.1"/>
    </source>
</evidence>
<evidence type="ECO:0000256" key="1">
    <source>
        <dbReference type="SAM" id="MobiDB-lite"/>
    </source>
</evidence>
<keyword evidence="3" id="KW-1185">Reference proteome</keyword>
<sequence length="86" mass="9166">MILANRSVRPPTPPLPCITLPATNASTSDRYRTHQVPRSSAALTTSRSVTTASKKVTFEDPSSLQQITAQPSNGASFLGDSIKILI</sequence>
<gene>
    <name evidence="2" type="ORF">ASIM_LOCUS4010</name>
</gene>
<protein>
    <submittedName>
        <fullName evidence="2 4">Uncharacterized protein</fullName>
    </submittedName>
</protein>
<proteinExistence type="predicted"/>
<reference evidence="2 3" key="2">
    <citation type="submission" date="2018-11" db="EMBL/GenBank/DDBJ databases">
        <authorList>
            <consortium name="Pathogen Informatics"/>
        </authorList>
    </citation>
    <scope>NUCLEOTIDE SEQUENCE [LARGE SCALE GENOMIC DNA]</scope>
</reference>
<evidence type="ECO:0000313" key="3">
    <source>
        <dbReference type="Proteomes" id="UP000267096"/>
    </source>
</evidence>
<dbReference type="WBParaSite" id="ASIM_0000419101-mRNA-1">
    <property type="protein sequence ID" value="ASIM_0000419101-mRNA-1"/>
    <property type="gene ID" value="ASIM_0000419101"/>
</dbReference>
<name>A0A0M3J9C7_ANISI</name>
<dbReference type="EMBL" id="UYRR01006667">
    <property type="protein sequence ID" value="VDK22857.1"/>
    <property type="molecule type" value="Genomic_DNA"/>
</dbReference>
<evidence type="ECO:0000313" key="4">
    <source>
        <dbReference type="WBParaSite" id="ASIM_0000419101-mRNA-1"/>
    </source>
</evidence>